<dbReference type="AlphaFoldDB" id="A0AAD4MM64"/>
<evidence type="ECO:0000259" key="3">
    <source>
        <dbReference type="Pfam" id="PF01826"/>
    </source>
</evidence>
<feature type="chain" id="PRO_5042226119" evidence="2">
    <location>
        <begin position="23"/>
        <end position="96"/>
    </location>
</feature>
<dbReference type="InterPro" id="IPR036084">
    <property type="entry name" value="Ser_inhib-like_sf"/>
</dbReference>
<feature type="signal peptide" evidence="2">
    <location>
        <begin position="1"/>
        <end position="22"/>
    </location>
</feature>
<dbReference type="SUPFAM" id="SSF57567">
    <property type="entry name" value="Serine protease inhibitors"/>
    <property type="match status" value="1"/>
</dbReference>
<protein>
    <submittedName>
        <fullName evidence="4">Trypsin inhibitor like cysteine rich domain-containing protein</fullName>
    </submittedName>
</protein>
<dbReference type="InterPro" id="IPR002919">
    <property type="entry name" value="TIL_dom"/>
</dbReference>
<dbReference type="Gene3D" id="2.10.25.10">
    <property type="entry name" value="Laminin"/>
    <property type="match status" value="1"/>
</dbReference>
<gene>
    <name evidence="4" type="ORF">DdX_20024</name>
</gene>
<dbReference type="CDD" id="cd19941">
    <property type="entry name" value="TIL"/>
    <property type="match status" value="1"/>
</dbReference>
<evidence type="ECO:0000313" key="4">
    <source>
        <dbReference type="EMBL" id="KAI1694614.1"/>
    </source>
</evidence>
<evidence type="ECO:0000256" key="2">
    <source>
        <dbReference type="SAM" id="SignalP"/>
    </source>
</evidence>
<keyword evidence="5" id="KW-1185">Reference proteome</keyword>
<evidence type="ECO:0000256" key="1">
    <source>
        <dbReference type="ARBA" id="ARBA00022900"/>
    </source>
</evidence>
<accession>A0AAD4MM64</accession>
<dbReference type="EMBL" id="JAKKPZ010000490">
    <property type="protein sequence ID" value="KAI1694614.1"/>
    <property type="molecule type" value="Genomic_DNA"/>
</dbReference>
<proteinExistence type="predicted"/>
<evidence type="ECO:0000313" key="5">
    <source>
        <dbReference type="Proteomes" id="UP001201812"/>
    </source>
</evidence>
<reference evidence="4" key="1">
    <citation type="submission" date="2022-01" db="EMBL/GenBank/DDBJ databases">
        <title>Genome Sequence Resource for Two Populations of Ditylenchus destructor, the Migratory Endoparasitic Phytonematode.</title>
        <authorList>
            <person name="Zhang H."/>
            <person name="Lin R."/>
            <person name="Xie B."/>
        </authorList>
    </citation>
    <scope>NUCLEOTIDE SEQUENCE</scope>
    <source>
        <strain evidence="4">BazhouSP</strain>
    </source>
</reference>
<dbReference type="GO" id="GO:0004867">
    <property type="term" value="F:serine-type endopeptidase inhibitor activity"/>
    <property type="evidence" value="ECO:0007669"/>
    <property type="project" value="UniProtKB-KW"/>
</dbReference>
<keyword evidence="1" id="KW-0722">Serine protease inhibitor</keyword>
<keyword evidence="2" id="KW-0732">Signal</keyword>
<sequence length="96" mass="10741">MSPKVFIALFVVLVTVIYSAESMAIMRAFFSSSAQVCTHTEEYSACGKVCEPSCEHPKPGCKVPEWGTCHLPKYTPGCRCMEGYYRDKQKQCVETC</sequence>
<comment type="caution">
    <text evidence="4">The sequence shown here is derived from an EMBL/GenBank/DDBJ whole genome shotgun (WGS) entry which is preliminary data.</text>
</comment>
<keyword evidence="1" id="KW-0646">Protease inhibitor</keyword>
<feature type="domain" description="TIL" evidence="3">
    <location>
        <begin position="37"/>
        <end position="94"/>
    </location>
</feature>
<organism evidence="4 5">
    <name type="scientific">Ditylenchus destructor</name>
    <dbReference type="NCBI Taxonomy" id="166010"/>
    <lineage>
        <taxon>Eukaryota</taxon>
        <taxon>Metazoa</taxon>
        <taxon>Ecdysozoa</taxon>
        <taxon>Nematoda</taxon>
        <taxon>Chromadorea</taxon>
        <taxon>Rhabditida</taxon>
        <taxon>Tylenchina</taxon>
        <taxon>Tylenchomorpha</taxon>
        <taxon>Sphaerularioidea</taxon>
        <taxon>Anguinidae</taxon>
        <taxon>Anguininae</taxon>
        <taxon>Ditylenchus</taxon>
    </lineage>
</organism>
<name>A0AAD4MM64_9BILA</name>
<dbReference type="Proteomes" id="UP001201812">
    <property type="component" value="Unassembled WGS sequence"/>
</dbReference>
<dbReference type="Pfam" id="PF01826">
    <property type="entry name" value="TIL"/>
    <property type="match status" value="1"/>
</dbReference>